<dbReference type="GO" id="GO:0016020">
    <property type="term" value="C:membrane"/>
    <property type="evidence" value="ECO:0007669"/>
    <property type="project" value="UniProtKB-SubCell"/>
</dbReference>
<proteinExistence type="inferred from homology"/>
<feature type="transmembrane region" description="Helical" evidence="6">
    <location>
        <begin position="225"/>
        <end position="244"/>
    </location>
</feature>
<evidence type="ECO:0000256" key="4">
    <source>
        <dbReference type="ARBA" id="ARBA00022989"/>
    </source>
</evidence>
<dbReference type="PANTHER" id="PTHR14255">
    <property type="entry name" value="CEREBLON"/>
    <property type="match status" value="1"/>
</dbReference>
<feature type="transmembrane region" description="Helical" evidence="6">
    <location>
        <begin position="147"/>
        <end position="175"/>
    </location>
</feature>
<name>A0AAV0CRM3_9ASTE</name>
<keyword evidence="7" id="KW-0732">Signal</keyword>
<feature type="transmembrane region" description="Helical" evidence="6">
    <location>
        <begin position="60"/>
        <end position="77"/>
    </location>
</feature>
<sequence>MHFFGILKCLVCLLLLILCNVSYAEDSNPLPQLPDSVPFLNSIHSGRAPQSKSEDGNLKLGAPVVASGILCFIAATISSAGGIGGGGLYIPILTIVAGLDLKTSTSFSAFMVTGGIISNVVCNTFIPSGGKVLIDLDIALLSEPSMLLGVSIGVICNVVFPDWLITVSFAVFLVWSTVNTCKSGFVYWRIESEKRNGCPEMETVLVDKESSCGEEDQLRGKGTHIMKLGMLLMIWICFFLLHLFRGNRYGHGIINIEACGVVYWIISSIQIPLAVSLTTWILFSNQRWQSSSSKDQDEEGGATRGEPNKLLFPVMALLAGVLGGAFGIGGGMLISPLLIQRGIPPQITAATCSFMVLFSSTMSVAQYLLLGMEHIESAMIFASICLVASLIGLVVVQRAIEKHGRASIIVFSVGTVMALSTVLITSLGAVGVWKDYTRGQSMGFKLPC</sequence>
<evidence type="ECO:0000256" key="6">
    <source>
        <dbReference type="SAM" id="Phobius"/>
    </source>
</evidence>
<evidence type="ECO:0000256" key="3">
    <source>
        <dbReference type="ARBA" id="ARBA00022692"/>
    </source>
</evidence>
<dbReference type="EMBL" id="CAMAPF010000036">
    <property type="protein sequence ID" value="CAH9081499.1"/>
    <property type="molecule type" value="Genomic_DNA"/>
</dbReference>
<gene>
    <name evidence="8" type="ORF">CEPIT_LOCUS7716</name>
</gene>
<reference evidence="8" key="1">
    <citation type="submission" date="2022-07" db="EMBL/GenBank/DDBJ databases">
        <authorList>
            <person name="Macas J."/>
            <person name="Novak P."/>
            <person name="Neumann P."/>
        </authorList>
    </citation>
    <scope>NUCLEOTIDE SEQUENCE</scope>
</reference>
<feature type="transmembrane region" description="Helical" evidence="6">
    <location>
        <begin position="256"/>
        <end position="283"/>
    </location>
</feature>
<feature type="transmembrane region" description="Helical" evidence="6">
    <location>
        <begin position="347"/>
        <end position="369"/>
    </location>
</feature>
<comment type="caution">
    <text evidence="8">The sequence shown here is derived from an EMBL/GenBank/DDBJ whole genome shotgun (WGS) entry which is preliminary data.</text>
</comment>
<dbReference type="PANTHER" id="PTHR14255:SF3">
    <property type="entry name" value="SULFITE EXPORTER TAUE_SAFE FAMILY PROTEIN 5-RELATED"/>
    <property type="match status" value="1"/>
</dbReference>
<organism evidence="8 9">
    <name type="scientific">Cuscuta epithymum</name>
    <dbReference type="NCBI Taxonomy" id="186058"/>
    <lineage>
        <taxon>Eukaryota</taxon>
        <taxon>Viridiplantae</taxon>
        <taxon>Streptophyta</taxon>
        <taxon>Embryophyta</taxon>
        <taxon>Tracheophyta</taxon>
        <taxon>Spermatophyta</taxon>
        <taxon>Magnoliopsida</taxon>
        <taxon>eudicotyledons</taxon>
        <taxon>Gunneridae</taxon>
        <taxon>Pentapetalae</taxon>
        <taxon>asterids</taxon>
        <taxon>lamiids</taxon>
        <taxon>Solanales</taxon>
        <taxon>Convolvulaceae</taxon>
        <taxon>Cuscuteae</taxon>
        <taxon>Cuscuta</taxon>
        <taxon>Cuscuta subgen. Cuscuta</taxon>
    </lineage>
</organism>
<feature type="transmembrane region" description="Helical" evidence="6">
    <location>
        <begin position="310"/>
        <end position="335"/>
    </location>
</feature>
<keyword evidence="3 6" id="KW-0812">Transmembrane</keyword>
<evidence type="ECO:0000256" key="2">
    <source>
        <dbReference type="ARBA" id="ARBA00009142"/>
    </source>
</evidence>
<evidence type="ECO:0000313" key="9">
    <source>
        <dbReference type="Proteomes" id="UP001152523"/>
    </source>
</evidence>
<dbReference type="Proteomes" id="UP001152523">
    <property type="component" value="Unassembled WGS sequence"/>
</dbReference>
<evidence type="ECO:0000256" key="7">
    <source>
        <dbReference type="SAM" id="SignalP"/>
    </source>
</evidence>
<feature type="transmembrane region" description="Helical" evidence="6">
    <location>
        <begin position="107"/>
        <end position="126"/>
    </location>
</feature>
<comment type="subcellular location">
    <subcellularLocation>
        <location evidence="1">Membrane</location>
        <topology evidence="1">Multi-pass membrane protein</topology>
    </subcellularLocation>
</comment>
<comment type="similarity">
    <text evidence="2">Belongs to the 4-toluene sulfonate uptake permease (TSUP) (TC 2.A.102) family.</text>
</comment>
<dbReference type="GO" id="GO:0016567">
    <property type="term" value="P:protein ubiquitination"/>
    <property type="evidence" value="ECO:0007669"/>
    <property type="project" value="TreeGrafter"/>
</dbReference>
<protein>
    <recommendedName>
        <fullName evidence="10">Sulfite exporter TauE/SafE family protein</fullName>
    </recommendedName>
</protein>
<feature type="signal peptide" evidence="7">
    <location>
        <begin position="1"/>
        <end position="24"/>
    </location>
</feature>
<dbReference type="AlphaFoldDB" id="A0AAV0CRM3"/>
<dbReference type="GO" id="GO:0031464">
    <property type="term" value="C:Cul4A-RING E3 ubiquitin ligase complex"/>
    <property type="evidence" value="ECO:0007669"/>
    <property type="project" value="TreeGrafter"/>
</dbReference>
<feature type="transmembrane region" description="Helical" evidence="6">
    <location>
        <begin position="375"/>
        <end position="396"/>
    </location>
</feature>
<feature type="chain" id="PRO_5043908688" description="Sulfite exporter TauE/SafE family protein" evidence="7">
    <location>
        <begin position="25"/>
        <end position="448"/>
    </location>
</feature>
<keyword evidence="9" id="KW-1185">Reference proteome</keyword>
<evidence type="ECO:0000256" key="5">
    <source>
        <dbReference type="ARBA" id="ARBA00023136"/>
    </source>
</evidence>
<keyword evidence="4 6" id="KW-1133">Transmembrane helix</keyword>
<dbReference type="Pfam" id="PF01925">
    <property type="entry name" value="TauE"/>
    <property type="match status" value="2"/>
</dbReference>
<evidence type="ECO:0008006" key="10">
    <source>
        <dbReference type="Google" id="ProtNLM"/>
    </source>
</evidence>
<accession>A0AAV0CRM3</accession>
<evidence type="ECO:0000256" key="1">
    <source>
        <dbReference type="ARBA" id="ARBA00004141"/>
    </source>
</evidence>
<evidence type="ECO:0000313" key="8">
    <source>
        <dbReference type="EMBL" id="CAH9081499.1"/>
    </source>
</evidence>
<keyword evidence="5 6" id="KW-0472">Membrane</keyword>
<dbReference type="InterPro" id="IPR002781">
    <property type="entry name" value="TM_pro_TauE-like"/>
</dbReference>
<feature type="transmembrane region" description="Helical" evidence="6">
    <location>
        <begin position="408"/>
        <end position="433"/>
    </location>
</feature>